<dbReference type="Proteomes" id="UP000177309">
    <property type="component" value="Unassembled WGS sequence"/>
</dbReference>
<name>A0A1F4TTQ6_UNCSA</name>
<protein>
    <submittedName>
        <fullName evidence="1">Uncharacterized protein</fullName>
    </submittedName>
</protein>
<proteinExistence type="predicted"/>
<sequence>MTLIIIYKYKENCTKTRINLLNLVFKVHIQLGSSTKSKDQRSKQIPSTNFQDQTLSFALFTLILF</sequence>
<organism evidence="1 2">
    <name type="scientific">candidate division WOR-1 bacterium RIFOXYC2_FULL_41_25</name>
    <dbReference type="NCBI Taxonomy" id="1802586"/>
    <lineage>
        <taxon>Bacteria</taxon>
        <taxon>Bacillati</taxon>
        <taxon>Saganbacteria</taxon>
    </lineage>
</organism>
<dbReference type="EMBL" id="MEUI01000001">
    <property type="protein sequence ID" value="OGC35443.1"/>
    <property type="molecule type" value="Genomic_DNA"/>
</dbReference>
<reference evidence="1 2" key="1">
    <citation type="journal article" date="2016" name="Nat. Commun.">
        <title>Thousands of microbial genomes shed light on interconnected biogeochemical processes in an aquifer system.</title>
        <authorList>
            <person name="Anantharaman K."/>
            <person name="Brown C.T."/>
            <person name="Hug L.A."/>
            <person name="Sharon I."/>
            <person name="Castelle C.J."/>
            <person name="Probst A.J."/>
            <person name="Thomas B.C."/>
            <person name="Singh A."/>
            <person name="Wilkins M.J."/>
            <person name="Karaoz U."/>
            <person name="Brodie E.L."/>
            <person name="Williams K.H."/>
            <person name="Hubbard S.S."/>
            <person name="Banfield J.F."/>
        </authorList>
    </citation>
    <scope>NUCLEOTIDE SEQUENCE [LARGE SCALE GENOMIC DNA]</scope>
</reference>
<accession>A0A1F4TTQ6</accession>
<evidence type="ECO:0000313" key="1">
    <source>
        <dbReference type="EMBL" id="OGC35443.1"/>
    </source>
</evidence>
<dbReference type="AlphaFoldDB" id="A0A1F4TTQ6"/>
<gene>
    <name evidence="1" type="ORF">A2462_03060</name>
</gene>
<comment type="caution">
    <text evidence="1">The sequence shown here is derived from an EMBL/GenBank/DDBJ whole genome shotgun (WGS) entry which is preliminary data.</text>
</comment>
<evidence type="ECO:0000313" key="2">
    <source>
        <dbReference type="Proteomes" id="UP000177309"/>
    </source>
</evidence>